<sequence length="824" mass="94949">MVVQAKPTIQLLEEPTQELLNWATEIDHSDLSYLEKGEALARRLGAHYREDGLTEIGFWTPELTGEVMRPRAIYLEVFTPITEVDFQAKHQTVKFKRDRVPLHQQGEYFWGVYAGIRPGNRQQLGSLYWLRYVDPREELQIDRDVVAYSLPYGVFGPAEVYDINQLQKERPDLPYFQETAKTDEDGNIPRVPAPNNILQLHIGTASEEGTFAGLTRVYQNISDKLAQGQELTPAEENYIGYDAVQLLPIEPTIEYRDDYSPISEFFNFEDTETEPPDSAHLPLSDEVEIELKKPTTQDWGYDVPILGSSATNPAILGSLRPHEVIDFIATLHNFATGPIQIIYDLVYGHADNQAEYLINRQFLKGPNMYGQDLNHQLPAVRAIFLEMQRRKLNTGADGIRVDGGQDFRFFNPLSGRVEQDDAYLLAMSDVVQEIGENKRLMFTIFEDGRPWPAEGWEEISTYRDLIALKPESYQWGPLIFAHNTPTLAGFWERKWRRVTEVMFEGDRWITGCANHDTVRRGNQIDPHEAINWNLGKTLPEVLGNAYDNPATNLWVYGFSPGLPMDFINSLMHAPWMFFRNTDERYGVKVVSEEVGFLDWQITEEIYNKDTSFPRLKSLGFETLEQLREFGKALQTTMIERDYDLNAVIEAYHSCLGEDTDRCEFPLLMRLNRPEMMQFLREIDIPKLKEFALKFMEDCYEICNVAHYQETLNPEKTAFNLNLRQFRKQHPWLSENLIPGSDRFNKVSEETHTVFYGVRSNPHSPEEQIAMVSHMGGEPITATLGDWLQLDLTHWKIAMTSPGLKIDNLAYFELKDSQGVLLKRS</sequence>
<dbReference type="Proteomes" id="UP000318453">
    <property type="component" value="Chromosome"/>
</dbReference>
<dbReference type="AlphaFoldDB" id="A0A5B8NKG5"/>
<dbReference type="EMBL" id="CP042326">
    <property type="protein sequence ID" value="QDZ39367.1"/>
    <property type="molecule type" value="Genomic_DNA"/>
</dbReference>
<proteinExistence type="predicted"/>
<gene>
    <name evidence="1" type="ORF">FRE64_05150</name>
</gene>
<evidence type="ECO:0000313" key="1">
    <source>
        <dbReference type="EMBL" id="QDZ39367.1"/>
    </source>
</evidence>
<dbReference type="InterPro" id="IPR017853">
    <property type="entry name" value="GH"/>
</dbReference>
<keyword evidence="2" id="KW-1185">Reference proteome</keyword>
<name>A0A5B8NKG5_9CHRO</name>
<dbReference type="Gene3D" id="3.20.20.80">
    <property type="entry name" value="Glycosidases"/>
    <property type="match status" value="1"/>
</dbReference>
<dbReference type="OrthoDB" id="434878at2"/>
<accession>A0A5B8NKG5</accession>
<protein>
    <submittedName>
        <fullName evidence="1">Alpha-amylase</fullName>
    </submittedName>
</protein>
<dbReference type="RefSeq" id="WP_146294970.1">
    <property type="nucleotide sequence ID" value="NZ_CP042326.1"/>
</dbReference>
<dbReference type="KEGG" id="enn:FRE64_05150"/>
<dbReference type="InterPro" id="IPR029457">
    <property type="entry name" value="GHL5"/>
</dbReference>
<dbReference type="SUPFAM" id="SSF51445">
    <property type="entry name" value="(Trans)glycosidases"/>
    <property type="match status" value="1"/>
</dbReference>
<dbReference type="Pfam" id="PF14872">
    <property type="entry name" value="GHL5"/>
    <property type="match status" value="1"/>
</dbReference>
<organism evidence="1 2">
    <name type="scientific">Euhalothece natronophila Z-M001</name>
    <dbReference type="NCBI Taxonomy" id="522448"/>
    <lineage>
        <taxon>Bacteria</taxon>
        <taxon>Bacillati</taxon>
        <taxon>Cyanobacteriota</taxon>
        <taxon>Cyanophyceae</taxon>
        <taxon>Oscillatoriophycideae</taxon>
        <taxon>Chroococcales</taxon>
        <taxon>Halothecacae</taxon>
        <taxon>Halothece cluster</taxon>
        <taxon>Euhalothece</taxon>
    </lineage>
</organism>
<evidence type="ECO:0000313" key="2">
    <source>
        <dbReference type="Proteomes" id="UP000318453"/>
    </source>
</evidence>
<reference evidence="1" key="1">
    <citation type="submission" date="2019-08" db="EMBL/GenBank/DDBJ databases">
        <title>Carotenoids and Carotenoid Binding Proteins in the Halophilic Cyanobacterium Euhalothece sp. ZM00.</title>
        <authorList>
            <person name="Cho S.M."/>
            <person name="Song J.Y."/>
            <person name="Park Y.-I."/>
        </authorList>
    </citation>
    <scope>NUCLEOTIDE SEQUENCE [LARGE SCALE GENOMIC DNA]</scope>
    <source>
        <strain evidence="1">Z-M001</strain>
    </source>
</reference>